<evidence type="ECO:0000313" key="2">
    <source>
        <dbReference type="EMBL" id="QCD86527.1"/>
    </source>
</evidence>
<gene>
    <name evidence="2" type="ORF">DEO72_LG3g1050</name>
</gene>
<evidence type="ECO:0000256" key="1">
    <source>
        <dbReference type="SAM" id="MobiDB-lite"/>
    </source>
</evidence>
<name>A0A4D6LD71_VIGUN</name>
<organism evidence="2 3">
    <name type="scientific">Vigna unguiculata</name>
    <name type="common">Cowpea</name>
    <dbReference type="NCBI Taxonomy" id="3917"/>
    <lineage>
        <taxon>Eukaryota</taxon>
        <taxon>Viridiplantae</taxon>
        <taxon>Streptophyta</taxon>
        <taxon>Embryophyta</taxon>
        <taxon>Tracheophyta</taxon>
        <taxon>Spermatophyta</taxon>
        <taxon>Magnoliopsida</taxon>
        <taxon>eudicotyledons</taxon>
        <taxon>Gunneridae</taxon>
        <taxon>Pentapetalae</taxon>
        <taxon>rosids</taxon>
        <taxon>fabids</taxon>
        <taxon>Fabales</taxon>
        <taxon>Fabaceae</taxon>
        <taxon>Papilionoideae</taxon>
        <taxon>50 kb inversion clade</taxon>
        <taxon>NPAAA clade</taxon>
        <taxon>indigoferoid/millettioid clade</taxon>
        <taxon>Phaseoleae</taxon>
        <taxon>Vigna</taxon>
    </lineage>
</organism>
<dbReference type="EMBL" id="CP039347">
    <property type="protein sequence ID" value="QCD86527.1"/>
    <property type="molecule type" value="Genomic_DNA"/>
</dbReference>
<feature type="compositionally biased region" description="Low complexity" evidence="1">
    <location>
        <begin position="10"/>
        <end position="35"/>
    </location>
</feature>
<keyword evidence="3" id="KW-1185">Reference proteome</keyword>
<accession>A0A4D6LD71</accession>
<proteinExistence type="predicted"/>
<evidence type="ECO:0000313" key="3">
    <source>
        <dbReference type="Proteomes" id="UP000501690"/>
    </source>
</evidence>
<protein>
    <submittedName>
        <fullName evidence="2">Uncharacterized protein</fullName>
    </submittedName>
</protein>
<feature type="region of interest" description="Disordered" evidence="1">
    <location>
        <begin position="1"/>
        <end position="42"/>
    </location>
</feature>
<dbReference type="AlphaFoldDB" id="A0A4D6LD71"/>
<dbReference type="Proteomes" id="UP000501690">
    <property type="component" value="Linkage Group LG3"/>
</dbReference>
<sequence>MNDDNNTLCPSSTSRTVPSPSSSNPNLHLPSNPRRSPAPATVEDLRRQPWQHRPHRFASNLANASRVRAIFESGFLSHCCQSSSPLIADDLRCLLRPPSRCLHLQRTSVAVFVAFHSPIPNDRELPLPLGVPIAPFSFLRRFKTNQSHRATYCIWEWALTSPDIAVAEHIASQNLNKITTICDSSSPNTLF</sequence>
<reference evidence="2 3" key="1">
    <citation type="submission" date="2019-04" db="EMBL/GenBank/DDBJ databases">
        <title>An improved genome assembly and genetic linkage map for asparagus bean, Vigna unguiculata ssp. sesquipedialis.</title>
        <authorList>
            <person name="Xia Q."/>
            <person name="Zhang R."/>
            <person name="Dong Y."/>
        </authorList>
    </citation>
    <scope>NUCLEOTIDE SEQUENCE [LARGE SCALE GENOMIC DNA]</scope>
    <source>
        <tissue evidence="2">Leaf</tissue>
    </source>
</reference>